<evidence type="ECO:0000313" key="2">
    <source>
        <dbReference type="EMBL" id="KAK7689928.1"/>
    </source>
</evidence>
<dbReference type="EMBL" id="JASBNA010000007">
    <property type="protein sequence ID" value="KAK7689928.1"/>
    <property type="molecule type" value="Genomic_DNA"/>
</dbReference>
<name>A0AAW0GI57_9APHY</name>
<accession>A0AAW0GI57</accession>
<organism evidence="2 3">
    <name type="scientific">Cerrena zonata</name>
    <dbReference type="NCBI Taxonomy" id="2478898"/>
    <lineage>
        <taxon>Eukaryota</taxon>
        <taxon>Fungi</taxon>
        <taxon>Dikarya</taxon>
        <taxon>Basidiomycota</taxon>
        <taxon>Agaricomycotina</taxon>
        <taxon>Agaricomycetes</taxon>
        <taxon>Polyporales</taxon>
        <taxon>Cerrenaceae</taxon>
        <taxon>Cerrena</taxon>
    </lineage>
</organism>
<evidence type="ECO:0000313" key="3">
    <source>
        <dbReference type="Proteomes" id="UP001385951"/>
    </source>
</evidence>
<protein>
    <submittedName>
        <fullName evidence="2">Uncharacterized protein</fullName>
    </submittedName>
</protein>
<comment type="caution">
    <text evidence="2">The sequence shown here is derived from an EMBL/GenBank/DDBJ whole genome shotgun (WGS) entry which is preliminary data.</text>
</comment>
<feature type="region of interest" description="Disordered" evidence="1">
    <location>
        <begin position="1"/>
        <end position="22"/>
    </location>
</feature>
<gene>
    <name evidence="2" type="ORF">QCA50_006567</name>
</gene>
<reference evidence="2 3" key="1">
    <citation type="submission" date="2022-09" db="EMBL/GenBank/DDBJ databases">
        <authorList>
            <person name="Palmer J.M."/>
        </authorList>
    </citation>
    <scope>NUCLEOTIDE SEQUENCE [LARGE SCALE GENOMIC DNA]</scope>
    <source>
        <strain evidence="2 3">DSM 7382</strain>
    </source>
</reference>
<evidence type="ECO:0000256" key="1">
    <source>
        <dbReference type="SAM" id="MobiDB-lite"/>
    </source>
</evidence>
<keyword evidence="3" id="KW-1185">Reference proteome</keyword>
<sequence length="107" mass="11434">MKSPSTIILPTHDTEHTGCRARKSSHTCYANGGALTAPPPAGIKQNMAAVKQSIGGSVPREPRSSKHAMVSAAPYYTEGNRVYSLSSPPPPPARAKYHKYKAFVSQV</sequence>
<dbReference type="Proteomes" id="UP001385951">
    <property type="component" value="Unassembled WGS sequence"/>
</dbReference>
<proteinExistence type="predicted"/>
<dbReference type="AlphaFoldDB" id="A0AAW0GI57"/>